<comment type="subcellular location">
    <subcellularLocation>
        <location evidence="1">Membrane</location>
        <topology evidence="1">Multi-pass membrane protein</topology>
    </subcellularLocation>
</comment>
<dbReference type="PANTHER" id="PTHR23507:SF1">
    <property type="entry name" value="FI18259P1-RELATED"/>
    <property type="match status" value="1"/>
</dbReference>
<feature type="transmembrane region" description="Helical" evidence="5">
    <location>
        <begin position="58"/>
        <end position="77"/>
    </location>
</feature>
<accession>A0A8S1ISR6</accession>
<dbReference type="EMBL" id="CAJHUC010000633">
    <property type="protein sequence ID" value="CAD7697269.1"/>
    <property type="molecule type" value="Genomic_DNA"/>
</dbReference>
<organism evidence="6 7">
    <name type="scientific">Ostreobium quekettii</name>
    <dbReference type="NCBI Taxonomy" id="121088"/>
    <lineage>
        <taxon>Eukaryota</taxon>
        <taxon>Viridiplantae</taxon>
        <taxon>Chlorophyta</taxon>
        <taxon>core chlorophytes</taxon>
        <taxon>Ulvophyceae</taxon>
        <taxon>TCBD clade</taxon>
        <taxon>Bryopsidales</taxon>
        <taxon>Ostreobineae</taxon>
        <taxon>Ostreobiaceae</taxon>
        <taxon>Ostreobium</taxon>
    </lineage>
</organism>
<feature type="transmembrane region" description="Helical" evidence="5">
    <location>
        <begin position="118"/>
        <end position="141"/>
    </location>
</feature>
<evidence type="ECO:0000256" key="5">
    <source>
        <dbReference type="SAM" id="Phobius"/>
    </source>
</evidence>
<dbReference type="Pfam" id="PF07690">
    <property type="entry name" value="MFS_1"/>
    <property type="match status" value="1"/>
</dbReference>
<name>A0A8S1ISR6_9CHLO</name>
<keyword evidence="3 5" id="KW-1133">Transmembrane helix</keyword>
<dbReference type="OrthoDB" id="419616at2759"/>
<feature type="transmembrane region" description="Helical" evidence="5">
    <location>
        <begin position="83"/>
        <end position="106"/>
    </location>
</feature>
<feature type="transmembrane region" description="Helical" evidence="5">
    <location>
        <begin position="343"/>
        <end position="367"/>
    </location>
</feature>
<feature type="transmembrane region" description="Helical" evidence="5">
    <location>
        <begin position="147"/>
        <end position="167"/>
    </location>
</feature>
<feature type="transmembrane region" description="Helical" evidence="5">
    <location>
        <begin position="217"/>
        <end position="236"/>
    </location>
</feature>
<evidence type="ECO:0000313" key="6">
    <source>
        <dbReference type="EMBL" id="CAD7697269.1"/>
    </source>
</evidence>
<dbReference type="GO" id="GO:0022857">
    <property type="term" value="F:transmembrane transporter activity"/>
    <property type="evidence" value="ECO:0007669"/>
    <property type="project" value="InterPro"/>
</dbReference>
<feature type="transmembrane region" description="Helical" evidence="5">
    <location>
        <begin position="287"/>
        <end position="305"/>
    </location>
</feature>
<feature type="transmembrane region" description="Helical" evidence="5">
    <location>
        <begin position="256"/>
        <end position="280"/>
    </location>
</feature>
<dbReference type="SUPFAM" id="SSF103473">
    <property type="entry name" value="MFS general substrate transporter"/>
    <property type="match status" value="1"/>
</dbReference>
<evidence type="ECO:0000256" key="3">
    <source>
        <dbReference type="ARBA" id="ARBA00022989"/>
    </source>
</evidence>
<evidence type="ECO:0000256" key="4">
    <source>
        <dbReference type="ARBA" id="ARBA00023136"/>
    </source>
</evidence>
<gene>
    <name evidence="6" type="ORF">OSTQU699_LOCUS2630</name>
</gene>
<proteinExistence type="predicted"/>
<evidence type="ECO:0000256" key="1">
    <source>
        <dbReference type="ARBA" id="ARBA00004141"/>
    </source>
</evidence>
<sequence length="438" mass="47416">MECTGLPSGVKPPEPCVEAHSQVVLWSTWTSFFTNSVLAVYLNPAFGTWSDLHGRKGFIVLGMMMECLPFIAILLYLKDILPLYWYYPAHIIASSVSAYTVALGYLGDVISRENRTVVFGFWAGTFNVSSIIGSSINISGLVKTPEVAAMVALGTVVISTALAAVWLPESLPPAARLAARQRAYEAGVLGGRGLMACVKKPFLSAWTSLKILARNELFMKLTVTVTIFFIVLQETMEFIFQYLQEVAGFDTMDQSIFFAVLGVGGLFTLYVVLWFLFTVVGLSEKSVLIIGIISFALEQLMLSLVHAKWQGYAAIAVGSLGGLAFPAIQAIKSKSVGEEEQGAVQGALVGARSVGQGIGPFFFLILFNGFRSRGLYFPAAPFVAALVLELGALVVASTIRLPSEFLGVQKHAREKKAMRAGGLLDEDQEKTPLLQDNV</sequence>
<reference evidence="6" key="1">
    <citation type="submission" date="2020-12" db="EMBL/GenBank/DDBJ databases">
        <authorList>
            <person name="Iha C."/>
        </authorList>
    </citation>
    <scope>NUCLEOTIDE SEQUENCE</scope>
</reference>
<dbReference type="AlphaFoldDB" id="A0A8S1ISR6"/>
<comment type="caution">
    <text evidence="6">The sequence shown here is derived from an EMBL/GenBank/DDBJ whole genome shotgun (WGS) entry which is preliminary data.</text>
</comment>
<dbReference type="InterPro" id="IPR011701">
    <property type="entry name" value="MFS"/>
</dbReference>
<dbReference type="Proteomes" id="UP000708148">
    <property type="component" value="Unassembled WGS sequence"/>
</dbReference>
<dbReference type="InterPro" id="IPR036259">
    <property type="entry name" value="MFS_trans_sf"/>
</dbReference>
<keyword evidence="2 5" id="KW-0812">Transmembrane</keyword>
<evidence type="ECO:0000256" key="2">
    <source>
        <dbReference type="ARBA" id="ARBA00022692"/>
    </source>
</evidence>
<keyword evidence="7" id="KW-1185">Reference proteome</keyword>
<protein>
    <submittedName>
        <fullName evidence="6">Uncharacterized protein</fullName>
    </submittedName>
</protein>
<feature type="transmembrane region" description="Helical" evidence="5">
    <location>
        <begin position="311"/>
        <end position="331"/>
    </location>
</feature>
<dbReference type="Gene3D" id="1.20.1250.20">
    <property type="entry name" value="MFS general substrate transporter like domains"/>
    <property type="match status" value="1"/>
</dbReference>
<evidence type="ECO:0000313" key="7">
    <source>
        <dbReference type="Proteomes" id="UP000708148"/>
    </source>
</evidence>
<feature type="transmembrane region" description="Helical" evidence="5">
    <location>
        <begin position="379"/>
        <end position="401"/>
    </location>
</feature>
<dbReference type="GO" id="GO:0016020">
    <property type="term" value="C:membrane"/>
    <property type="evidence" value="ECO:0007669"/>
    <property type="project" value="UniProtKB-SubCell"/>
</dbReference>
<dbReference type="PANTHER" id="PTHR23507">
    <property type="entry name" value="ZGC:174356"/>
    <property type="match status" value="1"/>
</dbReference>
<keyword evidence="4 5" id="KW-0472">Membrane</keyword>